<name>A0A850T059_9BACT</name>
<protein>
    <recommendedName>
        <fullName evidence="3">Glycine zipper domain-containing protein</fullName>
    </recommendedName>
</protein>
<dbReference type="RefSeq" id="WP_178368359.1">
    <property type="nucleotide sequence ID" value="NZ_JACADJ010000141.1"/>
</dbReference>
<proteinExistence type="predicted"/>
<sequence length="196" mass="20705">MPPSAYPGAKEIDGLKLVVVPVDSPRKLKETFGTDLKAANIIPFHLIVENSGRKEFEITQQQMFGISENGEYTVAYNLNKAAEHVRSSSIGTTAVTNAVAGAIAGVAVGAAVGATAGHIADDTSQGAETGALIGGTVGATSGAGAGLSDSYTVKFKKELANLAFEDRVVYPGDIQQGFIYFKWQNYRKQWFGQFLA</sequence>
<evidence type="ECO:0008006" key="3">
    <source>
        <dbReference type="Google" id="ProtNLM"/>
    </source>
</evidence>
<organism evidence="1 2">
    <name type="scientific">Desulfobacter latus</name>
    <dbReference type="NCBI Taxonomy" id="2292"/>
    <lineage>
        <taxon>Bacteria</taxon>
        <taxon>Pseudomonadati</taxon>
        <taxon>Thermodesulfobacteriota</taxon>
        <taxon>Desulfobacteria</taxon>
        <taxon>Desulfobacterales</taxon>
        <taxon>Desulfobacteraceae</taxon>
        <taxon>Desulfobacter</taxon>
    </lineage>
</organism>
<gene>
    <name evidence="1" type="ORF">HXW94_18360</name>
</gene>
<reference evidence="1 2" key="1">
    <citation type="submission" date="2020-06" db="EMBL/GenBank/DDBJ databases">
        <title>High-quality draft genome of sulfate reducer Desulfobacter latus type strain AcrS2 isolated from marine sediment.</title>
        <authorList>
            <person name="Hoppe M."/>
            <person name="Larsen C.K."/>
            <person name="Marshall I.P.G."/>
            <person name="Schramm A."/>
            <person name="Marietou A.G."/>
        </authorList>
    </citation>
    <scope>NUCLEOTIDE SEQUENCE [LARGE SCALE GENOMIC DNA]</scope>
    <source>
        <strain evidence="1 2">AcRS2</strain>
    </source>
</reference>
<evidence type="ECO:0000313" key="1">
    <source>
        <dbReference type="EMBL" id="NWH06914.1"/>
    </source>
</evidence>
<evidence type="ECO:0000313" key="2">
    <source>
        <dbReference type="Proteomes" id="UP000553343"/>
    </source>
</evidence>
<accession>A0A850T059</accession>
<keyword evidence="2" id="KW-1185">Reference proteome</keyword>
<comment type="caution">
    <text evidence="1">The sequence shown here is derived from an EMBL/GenBank/DDBJ whole genome shotgun (WGS) entry which is preliminary data.</text>
</comment>
<dbReference type="Proteomes" id="UP000553343">
    <property type="component" value="Unassembled WGS sequence"/>
</dbReference>
<dbReference type="EMBL" id="JACADJ010000141">
    <property type="protein sequence ID" value="NWH06914.1"/>
    <property type="molecule type" value="Genomic_DNA"/>
</dbReference>
<dbReference type="AlphaFoldDB" id="A0A850T059"/>